<dbReference type="InterPro" id="IPR018561">
    <property type="entry name" value="AosR"/>
</dbReference>
<sequence length="170" mass="18411">MTPFQPVADGSVRGRFEPEEVELLLRLAAEAAELAAAAASRPEEDALTDPALVRLLPDAYPGDPEKSAEFRRFTADGIAERKALNARTVVESLARPDDGPVEALLDQAQATAWLRCLTDIRLVLAARLDIVQDGDVGDLSDERALFQRAVYEWLAEVQDSLVVALEDAAG</sequence>
<proteinExistence type="predicted"/>
<organism evidence="1 2">
    <name type="scientific">Leifsonia williamsii</name>
    <dbReference type="NCBI Taxonomy" id="3035919"/>
    <lineage>
        <taxon>Bacteria</taxon>
        <taxon>Bacillati</taxon>
        <taxon>Actinomycetota</taxon>
        <taxon>Actinomycetes</taxon>
        <taxon>Micrococcales</taxon>
        <taxon>Microbacteriaceae</taxon>
        <taxon>Leifsonia</taxon>
    </lineage>
</organism>
<reference evidence="1" key="1">
    <citation type="submission" date="2023-06" db="EMBL/GenBank/DDBJ databases">
        <title>MT1 and MT2 Draft Genomes of Novel Species.</title>
        <authorList>
            <person name="Venkateswaran K."/>
        </authorList>
    </citation>
    <scope>NUCLEOTIDE SEQUENCE</scope>
    <source>
        <strain evidence="1">F6_8S_P_1B</strain>
    </source>
</reference>
<evidence type="ECO:0000313" key="1">
    <source>
        <dbReference type="EMBL" id="MDN4614898.1"/>
    </source>
</evidence>
<accession>A0ABT8KBT0</accession>
<keyword evidence="2" id="KW-1185">Reference proteome</keyword>
<dbReference type="Proteomes" id="UP001174208">
    <property type="component" value="Unassembled WGS sequence"/>
</dbReference>
<dbReference type="Pfam" id="PF09438">
    <property type="entry name" value="DUF2017"/>
    <property type="match status" value="1"/>
</dbReference>
<gene>
    <name evidence="1" type="ORF">P5G50_10590</name>
</gene>
<dbReference type="EMBL" id="JAROCF010000001">
    <property type="protein sequence ID" value="MDN4614898.1"/>
    <property type="molecule type" value="Genomic_DNA"/>
</dbReference>
<evidence type="ECO:0000313" key="2">
    <source>
        <dbReference type="Proteomes" id="UP001174208"/>
    </source>
</evidence>
<protein>
    <submittedName>
        <fullName evidence="1">DUF2017 family protein</fullName>
    </submittedName>
</protein>
<comment type="caution">
    <text evidence="1">The sequence shown here is derived from an EMBL/GenBank/DDBJ whole genome shotgun (WGS) entry which is preliminary data.</text>
</comment>
<name>A0ABT8KBT0_9MICO</name>
<dbReference type="RefSeq" id="WP_301209243.1">
    <property type="nucleotide sequence ID" value="NZ_JAROCF010000001.1"/>
</dbReference>